<gene>
    <name evidence="1" type="ORF">C6W88_16700</name>
</gene>
<accession>A0ABX5IX01</accession>
<proteinExistence type="predicted"/>
<reference evidence="1 2" key="1">
    <citation type="submission" date="2018-03" db="EMBL/GenBank/DDBJ databases">
        <authorList>
            <person name="Zhou J."/>
            <person name="Li X."/>
            <person name="Xue M."/>
            <person name="Yin J."/>
        </authorList>
    </citation>
    <scope>NUCLEOTIDE SEQUENCE [LARGE SCALE GENOMIC DNA]</scope>
    <source>
        <strain evidence="1 2">SYSU ZJ2214</strain>
    </source>
</reference>
<evidence type="ECO:0000313" key="2">
    <source>
        <dbReference type="Proteomes" id="UP000241895"/>
    </source>
</evidence>
<dbReference type="Proteomes" id="UP000241895">
    <property type="component" value="Unassembled WGS sequence"/>
</dbReference>
<name>A0ABX5IX01_9GAMM</name>
<comment type="caution">
    <text evidence="1">The sequence shown here is derived from an EMBL/GenBank/DDBJ whole genome shotgun (WGS) entry which is preliminary data.</text>
</comment>
<evidence type="ECO:0000313" key="1">
    <source>
        <dbReference type="EMBL" id="PTL92629.1"/>
    </source>
</evidence>
<protein>
    <recommendedName>
        <fullName evidence="3">DUF465 domain-containing protein</fullName>
    </recommendedName>
</protein>
<dbReference type="EMBL" id="PXNS01000010">
    <property type="protein sequence ID" value="PTL92629.1"/>
    <property type="molecule type" value="Genomic_DNA"/>
</dbReference>
<evidence type="ECO:0008006" key="3">
    <source>
        <dbReference type="Google" id="ProtNLM"/>
    </source>
</evidence>
<sequence length="90" mass="9928">MVSPARRCPCPGPEMTVTTPFDDSLEPRAAQFASVGMDGMELLEQELEHLRARHLKLREEVAAIRHYAGDNLPAKAGLVIVKMLEDALKS</sequence>
<keyword evidence="2" id="KW-1185">Reference proteome</keyword>
<organism evidence="1 2">
    <name type="scientific">Halomonas litopenaei</name>
    <dbReference type="NCBI Taxonomy" id="2109328"/>
    <lineage>
        <taxon>Bacteria</taxon>
        <taxon>Pseudomonadati</taxon>
        <taxon>Pseudomonadota</taxon>
        <taxon>Gammaproteobacteria</taxon>
        <taxon>Oceanospirillales</taxon>
        <taxon>Halomonadaceae</taxon>
        <taxon>Halomonas</taxon>
    </lineage>
</organism>